<feature type="region of interest" description="Disordered" evidence="1">
    <location>
        <begin position="74"/>
        <end position="119"/>
    </location>
</feature>
<feature type="non-terminal residue" evidence="2">
    <location>
        <position position="1"/>
    </location>
</feature>
<comment type="caution">
    <text evidence="2">The sequence shown here is derived from an EMBL/GenBank/DDBJ whole genome shotgun (WGS) entry which is preliminary data.</text>
</comment>
<gene>
    <name evidence="2" type="ORF">Tci_875889</name>
</gene>
<reference evidence="2" key="1">
    <citation type="journal article" date="2019" name="Sci. Rep.">
        <title>Draft genome of Tanacetum cinerariifolium, the natural source of mosquito coil.</title>
        <authorList>
            <person name="Yamashiro T."/>
            <person name="Shiraishi A."/>
            <person name="Satake H."/>
            <person name="Nakayama K."/>
        </authorList>
    </citation>
    <scope>NUCLEOTIDE SEQUENCE</scope>
</reference>
<evidence type="ECO:0000313" key="2">
    <source>
        <dbReference type="EMBL" id="GFD03920.1"/>
    </source>
</evidence>
<name>A0A699T248_TANCI</name>
<dbReference type="EMBL" id="BKCJ011208132">
    <property type="protein sequence ID" value="GFD03920.1"/>
    <property type="molecule type" value="Genomic_DNA"/>
</dbReference>
<dbReference type="AlphaFoldDB" id="A0A699T248"/>
<protein>
    <submittedName>
        <fullName evidence="2">Uncharacterized protein</fullName>
    </submittedName>
</protein>
<accession>A0A699T248</accession>
<proteinExistence type="predicted"/>
<sequence length="119" mass="12704">LRRQAAIAQHRGGRMPVADAEFLLQIGAVFFAVVAHVHEDVLAVALDQDVAVRQFANALVMRAEDDAADRVVDHGAAGGSTVGHRGIPPPDPEASRPSCSTPRSSFWLARESATRRAGR</sequence>
<evidence type="ECO:0000256" key="1">
    <source>
        <dbReference type="SAM" id="MobiDB-lite"/>
    </source>
</evidence>
<organism evidence="2">
    <name type="scientific">Tanacetum cinerariifolium</name>
    <name type="common">Dalmatian daisy</name>
    <name type="synonym">Chrysanthemum cinerariifolium</name>
    <dbReference type="NCBI Taxonomy" id="118510"/>
    <lineage>
        <taxon>Eukaryota</taxon>
        <taxon>Viridiplantae</taxon>
        <taxon>Streptophyta</taxon>
        <taxon>Embryophyta</taxon>
        <taxon>Tracheophyta</taxon>
        <taxon>Spermatophyta</taxon>
        <taxon>Magnoliopsida</taxon>
        <taxon>eudicotyledons</taxon>
        <taxon>Gunneridae</taxon>
        <taxon>Pentapetalae</taxon>
        <taxon>asterids</taxon>
        <taxon>campanulids</taxon>
        <taxon>Asterales</taxon>
        <taxon>Asteraceae</taxon>
        <taxon>Asteroideae</taxon>
        <taxon>Anthemideae</taxon>
        <taxon>Anthemidinae</taxon>
        <taxon>Tanacetum</taxon>
    </lineage>
</organism>